<dbReference type="GO" id="GO:0005524">
    <property type="term" value="F:ATP binding"/>
    <property type="evidence" value="ECO:0007669"/>
    <property type="project" value="UniProtKB-UniRule"/>
</dbReference>
<comment type="catalytic activity">
    <reaction evidence="1">
        <text>beta-D-GlcNAc-(1-&gt;4)-Mur2Ac(oyl-L-Ala-gamma-D-Glu-L-Lys-D-Ala-D-Ala)-di-trans,octa-cis-undecaprenyl diphosphate + L-glutamine + ATP + H2O = beta-D-GlcNAc-(1-&gt;4)-Mur2Ac(oyl-L-Ala-D-isoglutaminyl-L-Lys-D-Ala-D-Ala)-di-trans,octa-cis-undecaprenyl diphosphate + L-glutamate + ADP + phosphate + H(+)</text>
        <dbReference type="Rhea" id="RHEA:57928"/>
        <dbReference type="ChEBI" id="CHEBI:15377"/>
        <dbReference type="ChEBI" id="CHEBI:15378"/>
        <dbReference type="ChEBI" id="CHEBI:29985"/>
        <dbReference type="ChEBI" id="CHEBI:30616"/>
        <dbReference type="ChEBI" id="CHEBI:43474"/>
        <dbReference type="ChEBI" id="CHEBI:58359"/>
        <dbReference type="ChEBI" id="CHEBI:60033"/>
        <dbReference type="ChEBI" id="CHEBI:62233"/>
        <dbReference type="ChEBI" id="CHEBI:456216"/>
        <dbReference type="EC" id="6.3.5.13"/>
    </reaction>
</comment>
<keyword evidence="1" id="KW-0547">Nucleotide-binding</keyword>
<comment type="caution">
    <text evidence="4">The sequence shown here is derived from an EMBL/GenBank/DDBJ whole genome shotgun (WGS) entry which is preliminary data.</text>
</comment>
<dbReference type="GO" id="GO:0009252">
    <property type="term" value="P:peptidoglycan biosynthetic process"/>
    <property type="evidence" value="ECO:0007669"/>
    <property type="project" value="UniProtKB-UniRule"/>
</dbReference>
<keyword evidence="1" id="KW-0133">Cell shape</keyword>
<dbReference type="HAMAP" id="MF_02214">
    <property type="entry name" value="Lipid_II_synth_MurT"/>
    <property type="match status" value="1"/>
</dbReference>
<dbReference type="InterPro" id="IPR013564">
    <property type="entry name" value="MurT_C"/>
</dbReference>
<dbReference type="InterPro" id="IPR043703">
    <property type="entry name" value="Lipid_II_synth_MurT"/>
</dbReference>
<organism evidence="4 5">
    <name type="scientific">Candidatus Daviesbacteria bacterium RIFCSPLOWO2_01_FULL_40_24</name>
    <dbReference type="NCBI Taxonomy" id="1797787"/>
    <lineage>
        <taxon>Bacteria</taxon>
        <taxon>Candidatus Daviesiibacteriota</taxon>
    </lineage>
</organism>
<dbReference type="GO" id="GO:0016881">
    <property type="term" value="F:acid-amino acid ligase activity"/>
    <property type="evidence" value="ECO:0007669"/>
    <property type="project" value="InterPro"/>
</dbReference>
<dbReference type="GO" id="GO:0046872">
    <property type="term" value="F:metal ion binding"/>
    <property type="evidence" value="ECO:0007669"/>
    <property type="project" value="UniProtKB-KW"/>
</dbReference>
<comment type="pathway">
    <text evidence="1">Cell wall biogenesis; peptidoglycan biosynthesis.</text>
</comment>
<evidence type="ECO:0000259" key="3">
    <source>
        <dbReference type="Pfam" id="PF08353"/>
    </source>
</evidence>
<protein>
    <recommendedName>
        <fullName evidence="1">Lipid II isoglutaminyl synthase (glutamine-hydrolyzing) subunit MurT</fullName>
        <ecNumber evidence="1">6.3.5.13</ecNumber>
    </recommendedName>
</protein>
<comment type="subunit">
    <text evidence="1">Forms a heterodimer with GatD.</text>
</comment>
<dbReference type="EMBL" id="MFDO01000022">
    <property type="protein sequence ID" value="OGE65203.1"/>
    <property type="molecule type" value="Genomic_DNA"/>
</dbReference>
<evidence type="ECO:0000259" key="2">
    <source>
        <dbReference type="Pfam" id="PF08245"/>
    </source>
</evidence>
<keyword evidence="1" id="KW-0436">Ligase</keyword>
<evidence type="ECO:0000313" key="5">
    <source>
        <dbReference type="Proteomes" id="UP000178017"/>
    </source>
</evidence>
<feature type="domain" description="Lipid II isoglutaminyl synthase (glutamine-hydrolyzing) subunit MurT C-terminal" evidence="3">
    <location>
        <begin position="297"/>
        <end position="409"/>
    </location>
</feature>
<comment type="similarity">
    <text evidence="1">Belongs to the MurCDEF family. MurT subfamily.</text>
</comment>
<dbReference type="PANTHER" id="PTHR23135:SF7">
    <property type="entry name" value="LIPID II ISOGLUTAMINYL SYNTHASE (GLUTAMINE-HYDROLYZING) SUBUNIT MURT"/>
    <property type="match status" value="1"/>
</dbReference>
<dbReference type="GO" id="GO:0008360">
    <property type="term" value="P:regulation of cell shape"/>
    <property type="evidence" value="ECO:0007669"/>
    <property type="project" value="UniProtKB-KW"/>
</dbReference>
<dbReference type="PANTHER" id="PTHR23135">
    <property type="entry name" value="MUR LIGASE FAMILY MEMBER"/>
    <property type="match status" value="1"/>
</dbReference>
<comment type="catalytic activity">
    <reaction evidence="1">
        <text>beta-D-GlcNAc-(1-&gt;4)-Mur2Ac(oyl-L-Ala-gamma-D-Glu-L-Lys-D-Ala-D-Ala)-di-trans,octa-cis-undecaprenyl diphosphate + ATP = beta-D-GlcNAc-(1-&gt;4)-Mur2Ac(oyl-L-Ala-gamma-D-O-P-Glu-L-Lys-D-Ala-D-Ala)-di-trans,octa-cis-undecaprenyl diphosphate + ADP</text>
        <dbReference type="Rhea" id="RHEA:59488"/>
        <dbReference type="ChEBI" id="CHEBI:30616"/>
        <dbReference type="ChEBI" id="CHEBI:60033"/>
        <dbReference type="ChEBI" id="CHEBI:143132"/>
        <dbReference type="ChEBI" id="CHEBI:456216"/>
    </reaction>
</comment>
<dbReference type="GO" id="GO:0140282">
    <property type="term" value="F:carbon-nitrogen ligase activity on lipid II"/>
    <property type="evidence" value="ECO:0007669"/>
    <property type="project" value="UniProtKB-UniRule"/>
</dbReference>
<comment type="caution">
    <text evidence="1">Lacks conserved residue(s) required for the propagation of feature annotation.</text>
</comment>
<dbReference type="Gene3D" id="3.40.1190.10">
    <property type="entry name" value="Mur-like, catalytic domain"/>
    <property type="match status" value="1"/>
</dbReference>
<comment type="function">
    <text evidence="1">The lipid II isoglutaminyl synthase complex catalyzes the formation of alpha-D-isoglutamine in the cell wall lipid II stem peptide. The MurT subunit catalyzes the ATP-dependent amidation of D-glutamate residue of lipid II, converting it to an isoglutamine residue.</text>
</comment>
<dbReference type="InterPro" id="IPR036565">
    <property type="entry name" value="Mur-like_cat_sf"/>
</dbReference>
<reference evidence="4 5" key="1">
    <citation type="journal article" date="2016" name="Nat. Commun.">
        <title>Thousands of microbial genomes shed light on interconnected biogeochemical processes in an aquifer system.</title>
        <authorList>
            <person name="Anantharaman K."/>
            <person name="Brown C.T."/>
            <person name="Hug L.A."/>
            <person name="Sharon I."/>
            <person name="Castelle C.J."/>
            <person name="Probst A.J."/>
            <person name="Thomas B.C."/>
            <person name="Singh A."/>
            <person name="Wilkins M.J."/>
            <person name="Karaoz U."/>
            <person name="Brodie E.L."/>
            <person name="Williams K.H."/>
            <person name="Hubbard S.S."/>
            <person name="Banfield J.F."/>
        </authorList>
    </citation>
    <scope>NUCLEOTIDE SEQUENCE [LARGE SCALE GENOMIC DNA]</scope>
</reference>
<dbReference type="GO" id="GO:0071555">
    <property type="term" value="P:cell wall organization"/>
    <property type="evidence" value="ECO:0007669"/>
    <property type="project" value="UniProtKB-KW"/>
</dbReference>
<gene>
    <name evidence="1" type="primary">murT</name>
    <name evidence="4" type="ORF">A3B49_00090</name>
</gene>
<dbReference type="InterPro" id="IPR013221">
    <property type="entry name" value="Mur_ligase_cen"/>
</dbReference>
<comment type="catalytic activity">
    <reaction evidence="1">
        <text>beta-D-GlcNAc-(1-&gt;4)-Mur2Ac(oyl-L-Ala-gamma-D-O-P-Glu-L-Lys-D-Ala-D-Ala)-di-trans,octa-cis-undecaprenyl diphosphate + NH4(+) = beta-D-GlcNAc-(1-&gt;4)-Mur2Ac(oyl-L-Ala-D-isoglutaminyl-L-Lys-D-Ala-D-Ala)-di-trans,octa-cis-undecaprenyl diphosphate + phosphate + H(+)</text>
        <dbReference type="Rhea" id="RHEA:57932"/>
        <dbReference type="ChEBI" id="CHEBI:15378"/>
        <dbReference type="ChEBI" id="CHEBI:28938"/>
        <dbReference type="ChEBI" id="CHEBI:43474"/>
        <dbReference type="ChEBI" id="CHEBI:62233"/>
        <dbReference type="ChEBI" id="CHEBI:143132"/>
    </reaction>
</comment>
<name>A0A1F5MIL4_9BACT</name>
<keyword evidence="1" id="KW-0479">Metal-binding</keyword>
<dbReference type="UniPathway" id="UPA00219"/>
<evidence type="ECO:0000256" key="1">
    <source>
        <dbReference type="HAMAP-Rule" id="MF_02214"/>
    </source>
</evidence>
<dbReference type="EC" id="6.3.5.13" evidence="1"/>
<keyword evidence="1" id="KW-0961">Cell wall biogenesis/degradation</keyword>
<feature type="active site" evidence="1">
    <location>
        <position position="334"/>
    </location>
</feature>
<dbReference type="SUPFAM" id="SSF53623">
    <property type="entry name" value="MurD-like peptide ligases, catalytic domain"/>
    <property type="match status" value="1"/>
</dbReference>
<evidence type="ECO:0000313" key="4">
    <source>
        <dbReference type="EMBL" id="OGE65203.1"/>
    </source>
</evidence>
<feature type="domain" description="Mur ligase central" evidence="2">
    <location>
        <begin position="54"/>
        <end position="256"/>
    </location>
</feature>
<dbReference type="Pfam" id="PF08353">
    <property type="entry name" value="MurT_C"/>
    <property type="match status" value="1"/>
</dbReference>
<dbReference type="AlphaFoldDB" id="A0A1F5MIL4"/>
<accession>A0A1F5MIL4</accession>
<dbReference type="Pfam" id="PF08245">
    <property type="entry name" value="Mur_ligase_M"/>
    <property type="match status" value="1"/>
</dbReference>
<dbReference type="Proteomes" id="UP000178017">
    <property type="component" value="Unassembled WGS sequence"/>
</dbReference>
<sequence length="429" mass="47193">MKKNLAVVVGKIVLFLSRTLRIGGGAAAPGYYALKVEPDLLNKLIAQIPKNIIITGTNGKTTTAKLLTHFVKTQGLKIIRNTTGSNLERGIVSALIAHSPLSSYDLGIWEIDEAAFNTLAPKIRPEIIVFLNVSRDQLDRYGEVDSIVGKWRVTLQSLPKSTLVILNADDENIASLVESAPGKTMLFGMKEEQISGEIKSQPKKGRSLNIQAYEVITNGLSGSQFKLSSPNYQLPATYYFPLPGLYHVYDALAAISSGLYLKLDPQKMAKSCNDFSPAFGRVEKIKLSETSQAIVSLIKNPTGATQVLNTLAPSINNKDHVLLALNDELADGTDVSWIWDVPFEELQLKHAKLKIIISGNRAVDLAIRLKYAGFDTSSLIIENNLSKALERSKKGLEGTLFIFPTYTALLSLQKLLAKQGLKRHYWEEK</sequence>
<keyword evidence="1" id="KW-0067">ATP-binding</keyword>
<proteinExistence type="inferred from homology"/>
<keyword evidence="1" id="KW-0573">Peptidoglycan synthesis</keyword>